<feature type="compositionally biased region" description="Low complexity" evidence="2">
    <location>
        <begin position="289"/>
        <end position="305"/>
    </location>
</feature>
<keyword evidence="1" id="KW-0072">Autophagy</keyword>
<dbReference type="AlphaFoldDB" id="A0AB34JTU8"/>
<comment type="caution">
    <text evidence="4">The sequence shown here is derived from an EMBL/GenBank/DDBJ whole genome shotgun (WGS) entry which is preliminary data.</text>
</comment>
<evidence type="ECO:0000313" key="5">
    <source>
        <dbReference type="Proteomes" id="UP001515480"/>
    </source>
</evidence>
<feature type="compositionally biased region" description="Low complexity" evidence="2">
    <location>
        <begin position="364"/>
        <end position="379"/>
    </location>
</feature>
<sequence>MHASSSHSQLLSDPQKLQLMVGNCVQKAAELILHARVSPLGERGAVNHWFGIESEELVNMREELHGWRQDMSQPLQLDLFLDTAGSTLMRDSVGATDSEPTVILLERWRFQYVPFAEPLGQVAWDRFYKRFMVLMRSIVSLLRLLPTHRVASTLSKLRGGALLSHSLSLSPSGGGARAAAPALEFAVPPKQYSFPPPDMSHGKLDVSVSYRPDHHFHREVAPQPRVTCSSPIGGALIPNYVMPAARERPLVAALCGGGAREVPSAPPRECEGVQLPPPPSEMPDGVGELLLPRRAPLPSPHHASPAPNPKPPGLSRPPEAPRHPSAAAPHSPPLAAVCAAAAAEQGGRPIHIAPQLHAHAACAASSARSSSPGSAPLGSPLQDTPLGALQASPSAASCSDALPPLFTGAPRLGGERYSPLSGERAERSSGEAEPALPPMSTFGSTGHELPFLMEEDMHASEDHADAALGSLMMEVSAAPTLQLFSGSVRHGASSPLARSVEDMTQHLERLSRTFHEGASSPTAISPLGSPLLNTSPFGSPAAPAAQPIADSLPPASTLASTPPEGRSLLRKPQPFEVHGVPPSILRPQPLCPSQAAAFAPEEPPVGSLPAGQPPRVAPILQAATRTPQTPHAALAAIPAEALAPEKPSTSPPETMLQPRLRSSAPLEVPFPVAQATPPRLPHDALPALSPSPPHTQLDGQCAAPTAEVSVQAMPGVDSIEKLLARSPPNDMLLPFAAALPRQEDR</sequence>
<accession>A0AB34JTU8</accession>
<evidence type="ECO:0000256" key="2">
    <source>
        <dbReference type="SAM" id="MobiDB-lite"/>
    </source>
</evidence>
<dbReference type="GO" id="GO:1990316">
    <property type="term" value="C:Atg1/ULK1 kinase complex"/>
    <property type="evidence" value="ECO:0007669"/>
    <property type="project" value="InterPro"/>
</dbReference>
<feature type="compositionally biased region" description="Pro residues" evidence="2">
    <location>
        <begin position="306"/>
        <end position="315"/>
    </location>
</feature>
<keyword evidence="5" id="KW-1185">Reference proteome</keyword>
<feature type="region of interest" description="Disordered" evidence="2">
    <location>
        <begin position="364"/>
        <end position="447"/>
    </location>
</feature>
<dbReference type="InterPro" id="IPR040182">
    <property type="entry name" value="ATG13"/>
</dbReference>
<reference evidence="4 5" key="1">
    <citation type="journal article" date="2024" name="Science">
        <title>Giant polyketide synthase enzymes in the biosynthesis of giant marine polyether toxins.</title>
        <authorList>
            <person name="Fallon T.R."/>
            <person name="Shende V.V."/>
            <person name="Wierzbicki I.H."/>
            <person name="Pendleton A.L."/>
            <person name="Watervoot N.F."/>
            <person name="Auber R.P."/>
            <person name="Gonzalez D.J."/>
            <person name="Wisecaver J.H."/>
            <person name="Moore B.S."/>
        </authorList>
    </citation>
    <scope>NUCLEOTIDE SEQUENCE [LARGE SCALE GENOMIC DNA]</scope>
    <source>
        <strain evidence="4 5">12B1</strain>
    </source>
</reference>
<dbReference type="PANTHER" id="PTHR13430:SF4">
    <property type="entry name" value="AUTOPHAGY-RELATED PROTEIN 13"/>
    <property type="match status" value="1"/>
</dbReference>
<gene>
    <name evidence="4" type="ORF">AB1Y20_019276</name>
</gene>
<dbReference type="GO" id="GO:0034497">
    <property type="term" value="P:protein localization to phagophore assembly site"/>
    <property type="evidence" value="ECO:0007669"/>
    <property type="project" value="TreeGrafter"/>
</dbReference>
<dbReference type="Proteomes" id="UP001515480">
    <property type="component" value="Unassembled WGS sequence"/>
</dbReference>
<dbReference type="Pfam" id="PF10033">
    <property type="entry name" value="ATG13"/>
    <property type="match status" value="1"/>
</dbReference>
<organism evidence="4 5">
    <name type="scientific">Prymnesium parvum</name>
    <name type="common">Toxic golden alga</name>
    <dbReference type="NCBI Taxonomy" id="97485"/>
    <lineage>
        <taxon>Eukaryota</taxon>
        <taxon>Haptista</taxon>
        <taxon>Haptophyta</taxon>
        <taxon>Prymnesiophyceae</taxon>
        <taxon>Prymnesiales</taxon>
        <taxon>Prymnesiaceae</taxon>
        <taxon>Prymnesium</taxon>
    </lineage>
</organism>
<dbReference type="Gene3D" id="3.30.900.10">
    <property type="entry name" value="HORMA domain"/>
    <property type="match status" value="1"/>
</dbReference>
<dbReference type="GO" id="GO:0000407">
    <property type="term" value="C:phagophore assembly site"/>
    <property type="evidence" value="ECO:0007669"/>
    <property type="project" value="TreeGrafter"/>
</dbReference>
<evidence type="ECO:0000259" key="3">
    <source>
        <dbReference type="Pfam" id="PF10033"/>
    </source>
</evidence>
<evidence type="ECO:0000256" key="1">
    <source>
        <dbReference type="ARBA" id="ARBA00023006"/>
    </source>
</evidence>
<proteinExistence type="predicted"/>
<dbReference type="GO" id="GO:0000423">
    <property type="term" value="P:mitophagy"/>
    <property type="evidence" value="ECO:0007669"/>
    <property type="project" value="TreeGrafter"/>
</dbReference>
<dbReference type="EMBL" id="JBGBPQ010000005">
    <property type="protein sequence ID" value="KAL1524381.1"/>
    <property type="molecule type" value="Genomic_DNA"/>
</dbReference>
<feature type="region of interest" description="Disordered" evidence="2">
    <location>
        <begin position="515"/>
        <end position="588"/>
    </location>
</feature>
<feature type="region of interest" description="Disordered" evidence="2">
    <location>
        <begin position="259"/>
        <end position="331"/>
    </location>
</feature>
<dbReference type="InterPro" id="IPR036570">
    <property type="entry name" value="HORMA_dom_sf"/>
</dbReference>
<feature type="domain" description="Autophagy-related protein 13 N-terminal" evidence="3">
    <location>
        <begin position="23"/>
        <end position="216"/>
    </location>
</feature>
<dbReference type="GO" id="GO:0034727">
    <property type="term" value="P:piecemeal microautophagy of the nucleus"/>
    <property type="evidence" value="ECO:0007669"/>
    <property type="project" value="TreeGrafter"/>
</dbReference>
<name>A0AB34JTU8_PRYPA</name>
<dbReference type="PANTHER" id="PTHR13430">
    <property type="match status" value="1"/>
</dbReference>
<dbReference type="InterPro" id="IPR018731">
    <property type="entry name" value="Atg13_N"/>
</dbReference>
<dbReference type="GO" id="GO:0005829">
    <property type="term" value="C:cytosol"/>
    <property type="evidence" value="ECO:0007669"/>
    <property type="project" value="TreeGrafter"/>
</dbReference>
<protein>
    <recommendedName>
        <fullName evidence="3">Autophagy-related protein 13 N-terminal domain-containing protein</fullName>
    </recommendedName>
</protein>
<evidence type="ECO:0000313" key="4">
    <source>
        <dbReference type="EMBL" id="KAL1524381.1"/>
    </source>
</evidence>